<evidence type="ECO:0000313" key="1">
    <source>
        <dbReference type="EMBL" id="RIB00766.1"/>
    </source>
</evidence>
<proteinExistence type="predicted"/>
<name>A0A397U123_9GLOM</name>
<dbReference type="Proteomes" id="UP000266673">
    <property type="component" value="Unassembled WGS sequence"/>
</dbReference>
<dbReference type="EMBL" id="QKWP01003647">
    <property type="protein sequence ID" value="RIB00766.1"/>
    <property type="molecule type" value="Genomic_DNA"/>
</dbReference>
<dbReference type="AlphaFoldDB" id="A0A397U123"/>
<sequence length="79" mass="9033">MSVVISGTLIALFCFVRESKTPFKVTLGRDNDVFDFKNKPNNSAKIDIDNIKLWKPVSGENIEELQNIIPHFKITRIAR</sequence>
<dbReference type="OrthoDB" id="2436716at2759"/>
<keyword evidence="2" id="KW-1185">Reference proteome</keyword>
<organism evidence="1 2">
    <name type="scientific">Gigaspora rosea</name>
    <dbReference type="NCBI Taxonomy" id="44941"/>
    <lineage>
        <taxon>Eukaryota</taxon>
        <taxon>Fungi</taxon>
        <taxon>Fungi incertae sedis</taxon>
        <taxon>Mucoromycota</taxon>
        <taxon>Glomeromycotina</taxon>
        <taxon>Glomeromycetes</taxon>
        <taxon>Diversisporales</taxon>
        <taxon>Gigasporaceae</taxon>
        <taxon>Gigaspora</taxon>
    </lineage>
</organism>
<reference evidence="1 2" key="1">
    <citation type="submission" date="2018-06" db="EMBL/GenBank/DDBJ databases">
        <title>Comparative genomics reveals the genomic features of Rhizophagus irregularis, R. cerebriforme, R. diaphanum and Gigaspora rosea, and their symbiotic lifestyle signature.</title>
        <authorList>
            <person name="Morin E."/>
            <person name="San Clemente H."/>
            <person name="Chen E.C.H."/>
            <person name="De La Providencia I."/>
            <person name="Hainaut M."/>
            <person name="Kuo A."/>
            <person name="Kohler A."/>
            <person name="Murat C."/>
            <person name="Tang N."/>
            <person name="Roy S."/>
            <person name="Loubradou J."/>
            <person name="Henrissat B."/>
            <person name="Grigoriev I.V."/>
            <person name="Corradi N."/>
            <person name="Roux C."/>
            <person name="Martin F.M."/>
        </authorList>
    </citation>
    <scope>NUCLEOTIDE SEQUENCE [LARGE SCALE GENOMIC DNA]</scope>
    <source>
        <strain evidence="1 2">DAOM 194757</strain>
    </source>
</reference>
<accession>A0A397U123</accession>
<protein>
    <submittedName>
        <fullName evidence="1">Uncharacterized protein</fullName>
    </submittedName>
</protein>
<comment type="caution">
    <text evidence="1">The sequence shown here is derived from an EMBL/GenBank/DDBJ whole genome shotgun (WGS) entry which is preliminary data.</text>
</comment>
<evidence type="ECO:0000313" key="2">
    <source>
        <dbReference type="Proteomes" id="UP000266673"/>
    </source>
</evidence>
<gene>
    <name evidence="1" type="ORF">C2G38_2233038</name>
</gene>